<evidence type="ECO:0000259" key="10">
    <source>
        <dbReference type="Pfam" id="PF00962"/>
    </source>
</evidence>
<evidence type="ECO:0000256" key="5">
    <source>
        <dbReference type="ARBA" id="ARBA00018099"/>
    </source>
</evidence>
<dbReference type="OrthoDB" id="272271at2759"/>
<feature type="domain" description="Adenosine deaminase" evidence="10">
    <location>
        <begin position="4"/>
        <end position="77"/>
    </location>
</feature>
<dbReference type="InterPro" id="IPR006650">
    <property type="entry name" value="A/AMP_deam_AS"/>
</dbReference>
<sequence>MTPSKRHPILRFAEDEASFSISTDDPTITFTTLADEYRLLGSWGFTEAHFTRANFQAALNSFLPPEEKKALIDQLREAYSFIDYKVPSLPTSSPPTTRSPTPPLKPSITFGTWADRS</sequence>
<dbReference type="GO" id="GO:0046872">
    <property type="term" value="F:metal ion binding"/>
    <property type="evidence" value="ECO:0007669"/>
    <property type="project" value="UniProtKB-KW"/>
</dbReference>
<reference evidence="11 12" key="1">
    <citation type="submission" date="2018-04" db="EMBL/GenBank/DDBJ databases">
        <authorList>
            <person name="Zhang X."/>
            <person name="Yuan J."/>
            <person name="Li F."/>
            <person name="Xiang J."/>
        </authorList>
    </citation>
    <scope>NUCLEOTIDE SEQUENCE [LARGE SCALE GENOMIC DNA]</scope>
    <source>
        <tissue evidence="11">Muscle</tissue>
    </source>
</reference>
<dbReference type="EMBL" id="QCYY01000617">
    <property type="protein sequence ID" value="ROT83953.1"/>
    <property type="molecule type" value="Genomic_DNA"/>
</dbReference>
<keyword evidence="6" id="KW-0479">Metal-binding</keyword>
<dbReference type="EC" id="3.5.4.4" evidence="4"/>
<dbReference type="AlphaFoldDB" id="A0A423U5H6"/>
<protein>
    <recommendedName>
        <fullName evidence="5">Adenosine deaminase</fullName>
        <ecNumber evidence="4">3.5.4.4</ecNumber>
    </recommendedName>
</protein>
<evidence type="ECO:0000256" key="8">
    <source>
        <dbReference type="ARBA" id="ARBA00022833"/>
    </source>
</evidence>
<dbReference type="InterPro" id="IPR006330">
    <property type="entry name" value="Ado/ade_deaminase"/>
</dbReference>
<dbReference type="PROSITE" id="PS00485">
    <property type="entry name" value="A_DEAMINASE"/>
    <property type="match status" value="1"/>
</dbReference>
<dbReference type="GO" id="GO:0060169">
    <property type="term" value="P:negative regulation of adenosine receptor signaling pathway"/>
    <property type="evidence" value="ECO:0007669"/>
    <property type="project" value="TreeGrafter"/>
</dbReference>
<dbReference type="SUPFAM" id="SSF51556">
    <property type="entry name" value="Metallo-dependent hydrolases"/>
    <property type="match status" value="1"/>
</dbReference>
<dbReference type="PANTHER" id="PTHR11409:SF43">
    <property type="entry name" value="ADENOSINE DEAMINASE"/>
    <property type="match status" value="1"/>
</dbReference>
<accession>A0A423U5H6</accession>
<evidence type="ECO:0000256" key="4">
    <source>
        <dbReference type="ARBA" id="ARBA00012784"/>
    </source>
</evidence>
<comment type="similarity">
    <text evidence="3">Belongs to the metallo-dependent hydrolases superfamily. Adenosine and AMP deaminases family.</text>
</comment>
<dbReference type="GO" id="GO:0046103">
    <property type="term" value="P:inosine biosynthetic process"/>
    <property type="evidence" value="ECO:0007669"/>
    <property type="project" value="TreeGrafter"/>
</dbReference>
<name>A0A423U5H6_PENVA</name>
<evidence type="ECO:0000256" key="7">
    <source>
        <dbReference type="ARBA" id="ARBA00022801"/>
    </source>
</evidence>
<evidence type="ECO:0000256" key="2">
    <source>
        <dbReference type="ARBA" id="ARBA00004296"/>
    </source>
</evidence>
<dbReference type="Pfam" id="PF00962">
    <property type="entry name" value="A_deaminase"/>
    <property type="match status" value="1"/>
</dbReference>
<dbReference type="InterPro" id="IPR032466">
    <property type="entry name" value="Metal_Hydrolase"/>
</dbReference>
<dbReference type="GO" id="GO:0009897">
    <property type="term" value="C:external side of plasma membrane"/>
    <property type="evidence" value="ECO:0007669"/>
    <property type="project" value="TreeGrafter"/>
</dbReference>
<dbReference type="InterPro" id="IPR001365">
    <property type="entry name" value="A_deaminase_dom"/>
</dbReference>
<keyword evidence="8" id="KW-0862">Zinc</keyword>
<evidence type="ECO:0000313" key="12">
    <source>
        <dbReference type="Proteomes" id="UP000283509"/>
    </source>
</evidence>
<dbReference type="Proteomes" id="UP000283509">
    <property type="component" value="Unassembled WGS sequence"/>
</dbReference>
<organism evidence="11 12">
    <name type="scientific">Penaeus vannamei</name>
    <name type="common">Whiteleg shrimp</name>
    <name type="synonym">Litopenaeus vannamei</name>
    <dbReference type="NCBI Taxonomy" id="6689"/>
    <lineage>
        <taxon>Eukaryota</taxon>
        <taxon>Metazoa</taxon>
        <taxon>Ecdysozoa</taxon>
        <taxon>Arthropoda</taxon>
        <taxon>Crustacea</taxon>
        <taxon>Multicrustacea</taxon>
        <taxon>Malacostraca</taxon>
        <taxon>Eumalacostraca</taxon>
        <taxon>Eucarida</taxon>
        <taxon>Decapoda</taxon>
        <taxon>Dendrobranchiata</taxon>
        <taxon>Penaeoidea</taxon>
        <taxon>Penaeidae</taxon>
        <taxon>Penaeus</taxon>
    </lineage>
</organism>
<reference evidence="11 12" key="2">
    <citation type="submission" date="2019-01" db="EMBL/GenBank/DDBJ databases">
        <title>The decoding of complex shrimp genome reveals the adaptation for benthos swimmer, frequently molting mechanism and breeding impact on genome.</title>
        <authorList>
            <person name="Sun Y."/>
            <person name="Gao Y."/>
            <person name="Yu Y."/>
        </authorList>
    </citation>
    <scope>NUCLEOTIDE SEQUENCE [LARGE SCALE GENOMIC DNA]</scope>
    <source>
        <tissue evidence="11">Muscle</tissue>
    </source>
</reference>
<dbReference type="GO" id="GO:0005829">
    <property type="term" value="C:cytosol"/>
    <property type="evidence" value="ECO:0007669"/>
    <property type="project" value="TreeGrafter"/>
</dbReference>
<feature type="compositionally biased region" description="Low complexity" evidence="9">
    <location>
        <begin position="89"/>
        <end position="99"/>
    </location>
</feature>
<keyword evidence="12" id="KW-1185">Reference proteome</keyword>
<evidence type="ECO:0000256" key="3">
    <source>
        <dbReference type="ARBA" id="ARBA00006676"/>
    </source>
</evidence>
<comment type="caution">
    <text evidence="11">The sequence shown here is derived from an EMBL/GenBank/DDBJ whole genome shotgun (WGS) entry which is preliminary data.</text>
</comment>
<evidence type="ECO:0000256" key="9">
    <source>
        <dbReference type="SAM" id="MobiDB-lite"/>
    </source>
</evidence>
<dbReference type="GO" id="GO:0006154">
    <property type="term" value="P:adenosine catabolic process"/>
    <property type="evidence" value="ECO:0007669"/>
    <property type="project" value="TreeGrafter"/>
</dbReference>
<comment type="subcellular location">
    <subcellularLocation>
        <location evidence="2">Cell membrane</location>
        <topology evidence="2">Peripheral membrane protein</topology>
        <orientation evidence="2">Extracellular side</orientation>
    </subcellularLocation>
</comment>
<evidence type="ECO:0000256" key="6">
    <source>
        <dbReference type="ARBA" id="ARBA00022723"/>
    </source>
</evidence>
<dbReference type="Gene3D" id="3.20.20.140">
    <property type="entry name" value="Metal-dependent hydrolases"/>
    <property type="match status" value="1"/>
</dbReference>
<dbReference type="PANTHER" id="PTHR11409">
    <property type="entry name" value="ADENOSINE DEAMINASE"/>
    <property type="match status" value="1"/>
</dbReference>
<dbReference type="STRING" id="6689.A0A423U5H6"/>
<comment type="cofactor">
    <cofactor evidence="1">
        <name>Zn(2+)</name>
        <dbReference type="ChEBI" id="CHEBI:29105"/>
    </cofactor>
</comment>
<dbReference type="GO" id="GO:0004000">
    <property type="term" value="F:adenosine deaminase activity"/>
    <property type="evidence" value="ECO:0007669"/>
    <property type="project" value="UniProtKB-ARBA"/>
</dbReference>
<gene>
    <name evidence="11" type="ORF">C7M84_022863</name>
</gene>
<feature type="region of interest" description="Disordered" evidence="9">
    <location>
        <begin position="89"/>
        <end position="117"/>
    </location>
</feature>
<evidence type="ECO:0000313" key="11">
    <source>
        <dbReference type="EMBL" id="ROT83953.1"/>
    </source>
</evidence>
<proteinExistence type="inferred from homology"/>
<dbReference type="GO" id="GO:0043103">
    <property type="term" value="P:hypoxanthine salvage"/>
    <property type="evidence" value="ECO:0007669"/>
    <property type="project" value="TreeGrafter"/>
</dbReference>
<keyword evidence="7" id="KW-0378">Hydrolase</keyword>
<evidence type="ECO:0000256" key="1">
    <source>
        <dbReference type="ARBA" id="ARBA00001947"/>
    </source>
</evidence>
<dbReference type="GO" id="GO:0009168">
    <property type="term" value="P:purine ribonucleoside monophosphate biosynthetic process"/>
    <property type="evidence" value="ECO:0007669"/>
    <property type="project" value="InterPro"/>
</dbReference>